<accession>A0A0C7MUK7</accession>
<feature type="region of interest" description="Disordered" evidence="1">
    <location>
        <begin position="1"/>
        <end position="65"/>
    </location>
</feature>
<dbReference type="AlphaFoldDB" id="A0A0C7MUK7"/>
<dbReference type="HOGENOM" id="CLU_605602_0_0_1"/>
<feature type="compositionally biased region" description="Polar residues" evidence="1">
    <location>
        <begin position="34"/>
        <end position="54"/>
    </location>
</feature>
<evidence type="ECO:0000313" key="3">
    <source>
        <dbReference type="Proteomes" id="UP000054304"/>
    </source>
</evidence>
<name>A0A0C7MUK7_9SACH</name>
<dbReference type="OrthoDB" id="4033174at2759"/>
<keyword evidence="3" id="KW-1185">Reference proteome</keyword>
<reference evidence="2 3" key="1">
    <citation type="submission" date="2014-12" db="EMBL/GenBank/DDBJ databases">
        <authorList>
            <person name="Neuveglise Cecile"/>
        </authorList>
    </citation>
    <scope>NUCLEOTIDE SEQUENCE [LARGE SCALE GENOMIC DNA]</scope>
    <source>
        <strain evidence="2 3">CBS 12615</strain>
    </source>
</reference>
<sequence length="454" mass="51673">MDATEEDEPYDRPTNDRTIDSVNSDSRMMEIESADSSQMENSTTILEQSSNTTADKSRDGKQPYQQNYHKLIIPEELSTVRFPKRASAKLVQAIQQEIRKNDYKTSDDGKEFRFRWDNTATYFLAKYCCEIGPFLGFENLQPEPSFKLETSTLISLKWSCVLYNLLMSVKFKGNTVPTELQLKTRVKYLVDNANLKILAVTNGDKRNPCTLTGDDKTDELVNDLARLKNAADKRRTEIQTLVTQRQSNKRDVGSALCNYALPEVVQNAGSPESEKSSPATDDVNAIDVPTNAKRRRVNPAAAALFTDLENSIHVLRSEMQQDRSSLLESLRTMLDGIKQGEQEKIALEKERIALEKEKMAQNIALEREKIVQNMALEREKIAQNIALEKEKIAQNTALEREKIALENGKIKSSQMASMMTAYLQYNEKFESSNPDLAKFIDDQWRSFQEKNILP</sequence>
<protein>
    <submittedName>
        <fullName evidence="2">LALA0S08e04456g1_1</fullName>
    </submittedName>
</protein>
<organism evidence="2 3">
    <name type="scientific">Lachancea lanzarotensis</name>
    <dbReference type="NCBI Taxonomy" id="1245769"/>
    <lineage>
        <taxon>Eukaryota</taxon>
        <taxon>Fungi</taxon>
        <taxon>Dikarya</taxon>
        <taxon>Ascomycota</taxon>
        <taxon>Saccharomycotina</taxon>
        <taxon>Saccharomycetes</taxon>
        <taxon>Saccharomycetales</taxon>
        <taxon>Saccharomycetaceae</taxon>
        <taxon>Lachancea</taxon>
    </lineage>
</organism>
<evidence type="ECO:0000256" key="1">
    <source>
        <dbReference type="SAM" id="MobiDB-lite"/>
    </source>
</evidence>
<gene>
    <name evidence="2" type="ORF">LALA0_S08e04456g</name>
</gene>
<evidence type="ECO:0000313" key="2">
    <source>
        <dbReference type="EMBL" id="CEP63524.1"/>
    </source>
</evidence>
<dbReference type="RefSeq" id="XP_022629738.1">
    <property type="nucleotide sequence ID" value="XM_022771127.1"/>
</dbReference>
<dbReference type="Proteomes" id="UP000054304">
    <property type="component" value="Unassembled WGS sequence"/>
</dbReference>
<dbReference type="EMBL" id="LN736367">
    <property type="protein sequence ID" value="CEP63524.1"/>
    <property type="molecule type" value="Genomic_DNA"/>
</dbReference>
<dbReference type="GeneID" id="34687034"/>
<feature type="compositionally biased region" description="Basic and acidic residues" evidence="1">
    <location>
        <begin position="10"/>
        <end position="19"/>
    </location>
</feature>
<proteinExistence type="predicted"/>